<evidence type="ECO:0000313" key="3">
    <source>
        <dbReference type="Proteomes" id="UP001148018"/>
    </source>
</evidence>
<name>A0A9Q0DU86_9TELE</name>
<feature type="compositionally biased region" description="Basic and acidic residues" evidence="1">
    <location>
        <begin position="84"/>
        <end position="94"/>
    </location>
</feature>
<dbReference type="EMBL" id="JANIIK010000112">
    <property type="protein sequence ID" value="KAJ3593270.1"/>
    <property type="molecule type" value="Genomic_DNA"/>
</dbReference>
<gene>
    <name evidence="2" type="ORF">NHX12_005605</name>
</gene>
<accession>A0A9Q0DU86</accession>
<comment type="caution">
    <text evidence="2">The sequence shown here is derived from an EMBL/GenBank/DDBJ whole genome shotgun (WGS) entry which is preliminary data.</text>
</comment>
<protein>
    <submittedName>
        <fullName evidence="2">Uncharacterized protein</fullName>
    </submittedName>
</protein>
<keyword evidence="3" id="KW-1185">Reference proteome</keyword>
<reference evidence="2" key="1">
    <citation type="submission" date="2022-07" db="EMBL/GenBank/DDBJ databases">
        <title>Chromosome-level genome of Muraenolepis orangiensis.</title>
        <authorList>
            <person name="Kim J."/>
        </authorList>
    </citation>
    <scope>NUCLEOTIDE SEQUENCE</scope>
    <source>
        <strain evidence="2">KU_S4_2022</strain>
        <tissue evidence="2">Muscle</tissue>
    </source>
</reference>
<organism evidence="2 3">
    <name type="scientific">Muraenolepis orangiensis</name>
    <name type="common">Patagonian moray cod</name>
    <dbReference type="NCBI Taxonomy" id="630683"/>
    <lineage>
        <taxon>Eukaryota</taxon>
        <taxon>Metazoa</taxon>
        <taxon>Chordata</taxon>
        <taxon>Craniata</taxon>
        <taxon>Vertebrata</taxon>
        <taxon>Euteleostomi</taxon>
        <taxon>Actinopterygii</taxon>
        <taxon>Neopterygii</taxon>
        <taxon>Teleostei</taxon>
        <taxon>Neoteleostei</taxon>
        <taxon>Acanthomorphata</taxon>
        <taxon>Zeiogadaria</taxon>
        <taxon>Gadariae</taxon>
        <taxon>Gadiformes</taxon>
        <taxon>Muraenolepidoidei</taxon>
        <taxon>Muraenolepididae</taxon>
        <taxon>Muraenolepis</taxon>
    </lineage>
</organism>
<feature type="compositionally biased region" description="Low complexity" evidence="1">
    <location>
        <begin position="65"/>
        <end position="78"/>
    </location>
</feature>
<evidence type="ECO:0000256" key="1">
    <source>
        <dbReference type="SAM" id="MobiDB-lite"/>
    </source>
</evidence>
<feature type="compositionally biased region" description="Polar residues" evidence="1">
    <location>
        <begin position="135"/>
        <end position="147"/>
    </location>
</feature>
<sequence>MVAAGLSAGGERGCRWAVREGTRVGRVNKTQPSFDVYHGGEMLCSSWESGWLAGCQPEHGHRIPEGPAEGPAEGPGSSPRRKRAIQESHPREPSKTSSTLCSRCSRVPYLHAGALCHCDVTLCRHSEPPLRDSTGGVTSRSAVTPSSGHRDKAGG</sequence>
<dbReference type="Proteomes" id="UP001148018">
    <property type="component" value="Unassembled WGS sequence"/>
</dbReference>
<feature type="region of interest" description="Disordered" evidence="1">
    <location>
        <begin position="55"/>
        <end position="100"/>
    </location>
</feature>
<evidence type="ECO:0000313" key="2">
    <source>
        <dbReference type="EMBL" id="KAJ3593270.1"/>
    </source>
</evidence>
<feature type="region of interest" description="Disordered" evidence="1">
    <location>
        <begin position="127"/>
        <end position="155"/>
    </location>
</feature>
<proteinExistence type="predicted"/>
<dbReference type="AlphaFoldDB" id="A0A9Q0DU86"/>